<reference evidence="2 3" key="1">
    <citation type="submission" date="2018-06" db="EMBL/GenBank/DDBJ databases">
        <title>Genomic Encyclopedia of Archaeal and Bacterial Type Strains, Phase II (KMG-II): from individual species to whole genera.</title>
        <authorList>
            <person name="Goeker M."/>
        </authorList>
    </citation>
    <scope>NUCLEOTIDE SEQUENCE [LARGE SCALE GENOMIC DNA]</scope>
    <source>
        <strain evidence="2 3">CFPB 3232</strain>
    </source>
</reference>
<keyword evidence="3" id="KW-1185">Reference proteome</keyword>
<proteinExistence type="predicted"/>
<sequence>MSANEEAPNAAPASSPNTGAVPARDALAHRLDELKALLEASALARGITDVEDWFKALRVLVELKVHADANGQLVVPLGVPIFVPGRVAKENILVTFGQDGVRIKVAAR</sequence>
<dbReference type="Proteomes" id="UP000248856">
    <property type="component" value="Unassembled WGS sequence"/>
</dbReference>
<protein>
    <submittedName>
        <fullName evidence="2">Uncharacterized protein</fullName>
    </submittedName>
</protein>
<name>A0A328ZJ25_9BURK</name>
<evidence type="ECO:0000256" key="1">
    <source>
        <dbReference type="SAM" id="MobiDB-lite"/>
    </source>
</evidence>
<dbReference type="RefSeq" id="WP_111875777.1">
    <property type="nucleotide sequence ID" value="NZ_CBCSGC010000041.1"/>
</dbReference>
<feature type="compositionally biased region" description="Low complexity" evidence="1">
    <location>
        <begin position="1"/>
        <end position="17"/>
    </location>
</feature>
<organism evidence="2 3">
    <name type="scientific">Paracidovorax anthurii</name>
    <dbReference type="NCBI Taxonomy" id="78229"/>
    <lineage>
        <taxon>Bacteria</taxon>
        <taxon>Pseudomonadati</taxon>
        <taxon>Pseudomonadota</taxon>
        <taxon>Betaproteobacteria</taxon>
        <taxon>Burkholderiales</taxon>
        <taxon>Comamonadaceae</taxon>
        <taxon>Paracidovorax</taxon>
    </lineage>
</organism>
<evidence type="ECO:0000313" key="3">
    <source>
        <dbReference type="Proteomes" id="UP000248856"/>
    </source>
</evidence>
<comment type="caution">
    <text evidence="2">The sequence shown here is derived from an EMBL/GenBank/DDBJ whole genome shotgun (WGS) entry which is preliminary data.</text>
</comment>
<accession>A0A328ZJ25</accession>
<evidence type="ECO:0000313" key="2">
    <source>
        <dbReference type="EMBL" id="RAR85879.1"/>
    </source>
</evidence>
<gene>
    <name evidence="2" type="ORF">AX018_1003111</name>
</gene>
<feature type="region of interest" description="Disordered" evidence="1">
    <location>
        <begin position="1"/>
        <end position="22"/>
    </location>
</feature>
<dbReference type="AlphaFoldDB" id="A0A328ZJ25"/>
<dbReference type="EMBL" id="QLTA01000003">
    <property type="protein sequence ID" value="RAR85879.1"/>
    <property type="molecule type" value="Genomic_DNA"/>
</dbReference>